<keyword evidence="1" id="KW-0812">Transmembrane</keyword>
<dbReference type="VEuPathDB" id="FungiDB:PV08_09597"/>
<keyword evidence="1" id="KW-1133">Transmembrane helix</keyword>
<keyword evidence="1" id="KW-0472">Membrane</keyword>
<evidence type="ECO:0000313" key="3">
    <source>
        <dbReference type="Proteomes" id="UP000053328"/>
    </source>
</evidence>
<dbReference type="AlphaFoldDB" id="A0A0D2B0U0"/>
<accession>A0A0D2B0U0</accession>
<keyword evidence="3" id="KW-1185">Reference proteome</keyword>
<feature type="transmembrane region" description="Helical" evidence="1">
    <location>
        <begin position="46"/>
        <end position="67"/>
    </location>
</feature>
<gene>
    <name evidence="2" type="ORF">PV08_09597</name>
</gene>
<dbReference type="Proteomes" id="UP000053328">
    <property type="component" value="Unassembled WGS sequence"/>
</dbReference>
<dbReference type="GeneID" id="27336680"/>
<evidence type="ECO:0000256" key="1">
    <source>
        <dbReference type="SAM" id="Phobius"/>
    </source>
</evidence>
<dbReference type="EMBL" id="KN847498">
    <property type="protein sequence ID" value="KIW12320.1"/>
    <property type="molecule type" value="Genomic_DNA"/>
</dbReference>
<proteinExistence type="predicted"/>
<organism evidence="2 3">
    <name type="scientific">Exophiala spinifera</name>
    <dbReference type="NCBI Taxonomy" id="91928"/>
    <lineage>
        <taxon>Eukaryota</taxon>
        <taxon>Fungi</taxon>
        <taxon>Dikarya</taxon>
        <taxon>Ascomycota</taxon>
        <taxon>Pezizomycotina</taxon>
        <taxon>Eurotiomycetes</taxon>
        <taxon>Chaetothyriomycetidae</taxon>
        <taxon>Chaetothyriales</taxon>
        <taxon>Herpotrichiellaceae</taxon>
        <taxon>Exophiala</taxon>
    </lineage>
</organism>
<protein>
    <recommendedName>
        <fullName evidence="4">Amino acid permease/ SLC12A domain-containing protein</fullName>
    </recommendedName>
</protein>
<evidence type="ECO:0008006" key="4">
    <source>
        <dbReference type="Google" id="ProtNLM"/>
    </source>
</evidence>
<feature type="transmembrane region" description="Helical" evidence="1">
    <location>
        <begin position="12"/>
        <end position="34"/>
    </location>
</feature>
<dbReference type="HOGENOM" id="CLU_001265_32_1_1"/>
<name>A0A0D2B0U0_9EURO</name>
<dbReference type="OrthoDB" id="6730379at2759"/>
<evidence type="ECO:0000313" key="2">
    <source>
        <dbReference type="EMBL" id="KIW12320.1"/>
    </source>
</evidence>
<sequence length="103" mass="11472">MANCGGHTKKLTVMGVIFIAYCVANIIGSQVFLARSAPNYSTRYNAILGFEVAALLCLCIYGAGCWYENRHRDRTEGPLPPVSDVDMLGDLTDKEKRGFRYIY</sequence>
<dbReference type="RefSeq" id="XP_016232536.1">
    <property type="nucleotide sequence ID" value="XM_016383913.1"/>
</dbReference>
<reference evidence="2 3" key="1">
    <citation type="submission" date="2015-01" db="EMBL/GenBank/DDBJ databases">
        <title>The Genome Sequence of Exophiala spinifera CBS89968.</title>
        <authorList>
            <consortium name="The Broad Institute Genomics Platform"/>
            <person name="Cuomo C."/>
            <person name="de Hoog S."/>
            <person name="Gorbushina A."/>
            <person name="Stielow B."/>
            <person name="Teixiera M."/>
            <person name="Abouelleil A."/>
            <person name="Chapman S.B."/>
            <person name="Priest M."/>
            <person name="Young S.K."/>
            <person name="Wortman J."/>
            <person name="Nusbaum C."/>
            <person name="Birren B."/>
        </authorList>
    </citation>
    <scope>NUCLEOTIDE SEQUENCE [LARGE SCALE GENOMIC DNA]</scope>
    <source>
        <strain evidence="2 3">CBS 89968</strain>
    </source>
</reference>